<dbReference type="Proteomes" id="UP000198510">
    <property type="component" value="Unassembled WGS sequence"/>
</dbReference>
<evidence type="ECO:0000313" key="5">
    <source>
        <dbReference type="EMBL" id="SDM43272.1"/>
    </source>
</evidence>
<organism evidence="5 6">
    <name type="scientific">Catalinimonas alkaloidigena</name>
    <dbReference type="NCBI Taxonomy" id="1075417"/>
    <lineage>
        <taxon>Bacteria</taxon>
        <taxon>Pseudomonadati</taxon>
        <taxon>Bacteroidota</taxon>
        <taxon>Cytophagia</taxon>
        <taxon>Cytophagales</taxon>
        <taxon>Catalimonadaceae</taxon>
        <taxon>Catalinimonas</taxon>
    </lineage>
</organism>
<keyword evidence="2 3" id="KW-0802">TPR repeat</keyword>
<evidence type="ECO:0000256" key="2">
    <source>
        <dbReference type="ARBA" id="ARBA00022803"/>
    </source>
</evidence>
<dbReference type="Pfam" id="PF13432">
    <property type="entry name" value="TPR_16"/>
    <property type="match status" value="1"/>
</dbReference>
<feature type="repeat" description="TPR" evidence="3">
    <location>
        <begin position="173"/>
        <end position="206"/>
    </location>
</feature>
<proteinExistence type="predicted"/>
<dbReference type="EMBL" id="FNFO01000013">
    <property type="protein sequence ID" value="SDM43272.1"/>
    <property type="molecule type" value="Genomic_DNA"/>
</dbReference>
<keyword evidence="4" id="KW-1133">Transmembrane helix</keyword>
<dbReference type="InterPro" id="IPR050498">
    <property type="entry name" value="Ycf3"/>
</dbReference>
<dbReference type="Pfam" id="PF07719">
    <property type="entry name" value="TPR_2"/>
    <property type="match status" value="1"/>
</dbReference>
<dbReference type="PANTHER" id="PTHR44858">
    <property type="entry name" value="TETRATRICOPEPTIDE REPEAT PROTEIN 6"/>
    <property type="match status" value="1"/>
</dbReference>
<accession>A0A1G9T6L8</accession>
<dbReference type="RefSeq" id="WP_089687619.1">
    <property type="nucleotide sequence ID" value="NZ_FNFO01000013.1"/>
</dbReference>
<dbReference type="Pfam" id="PF14559">
    <property type="entry name" value="TPR_19"/>
    <property type="match status" value="1"/>
</dbReference>
<feature type="transmembrane region" description="Helical" evidence="4">
    <location>
        <begin position="241"/>
        <end position="257"/>
    </location>
</feature>
<evidence type="ECO:0000256" key="4">
    <source>
        <dbReference type="SAM" id="Phobius"/>
    </source>
</evidence>
<gene>
    <name evidence="5" type="ORF">SAMN05421823_113101</name>
</gene>
<keyword evidence="6" id="KW-1185">Reference proteome</keyword>
<protein>
    <submittedName>
        <fullName evidence="5">Tetratricopeptide repeat-containing protein</fullName>
    </submittedName>
</protein>
<dbReference type="InterPro" id="IPR019734">
    <property type="entry name" value="TPR_rpt"/>
</dbReference>
<name>A0A1G9T6L8_9BACT</name>
<dbReference type="InterPro" id="IPR013105">
    <property type="entry name" value="TPR_2"/>
</dbReference>
<keyword evidence="1" id="KW-0677">Repeat</keyword>
<dbReference type="InterPro" id="IPR011990">
    <property type="entry name" value="TPR-like_helical_dom_sf"/>
</dbReference>
<dbReference type="AlphaFoldDB" id="A0A1G9T6L8"/>
<dbReference type="SUPFAM" id="SSF48452">
    <property type="entry name" value="TPR-like"/>
    <property type="match status" value="2"/>
</dbReference>
<evidence type="ECO:0000256" key="3">
    <source>
        <dbReference type="PROSITE-ProRule" id="PRU00339"/>
    </source>
</evidence>
<feature type="transmembrane region" description="Helical" evidence="4">
    <location>
        <begin position="370"/>
        <end position="390"/>
    </location>
</feature>
<evidence type="ECO:0000256" key="1">
    <source>
        <dbReference type="ARBA" id="ARBA00022737"/>
    </source>
</evidence>
<keyword evidence="4" id="KW-0812">Transmembrane</keyword>
<feature type="transmembrane region" description="Helical" evidence="4">
    <location>
        <begin position="315"/>
        <end position="332"/>
    </location>
</feature>
<feature type="transmembrane region" description="Helical" evidence="4">
    <location>
        <begin position="338"/>
        <end position="358"/>
    </location>
</feature>
<sequence>MVFDPAVQRAQLLIEQKRFAQAEQTLRSVQAHYPQDDSIHALLAVCQLEQDRLSDAEQSAREAVRLQADVAFNHYILGYTLCQQKKLEEAERVSREALRLDSSEAHHYALLARIRMLQKKWEEALEFANQGLEQSAEDTTCLNLRAQCLTKLNRNVEARLTIEDALEQDPEDAFTHANTGWSLLEQGHHREAERHFGEALRLDPSMEFARVGLLEALKARNWYYRLFVKYYFWLGKQSSRLQWAVIIGLWLIMRVVDSLKDSNPAIAPYATAVLILYGIFVITTWIATPLFNLFLRFTKYGKHALSEREIRGTNWLGGIMLLCLVSFVAHWFTQWAIFDFLTGSSFLMVMVVGVWFQIDKHMKGAKLIRGIGIAIAVMLVLDFLTGFGIFPFNTKMTSDLVVFLLYAFVISVNYFAIRNT</sequence>
<feature type="transmembrane region" description="Helical" evidence="4">
    <location>
        <begin position="269"/>
        <end position="295"/>
    </location>
</feature>
<dbReference type="Gene3D" id="1.25.40.10">
    <property type="entry name" value="Tetratricopeptide repeat domain"/>
    <property type="match status" value="2"/>
</dbReference>
<dbReference type="SMART" id="SM00028">
    <property type="entry name" value="TPR"/>
    <property type="match status" value="6"/>
</dbReference>
<dbReference type="OrthoDB" id="1489995at2"/>
<evidence type="ECO:0000313" key="6">
    <source>
        <dbReference type="Proteomes" id="UP000198510"/>
    </source>
</evidence>
<feature type="transmembrane region" description="Helical" evidence="4">
    <location>
        <begin position="396"/>
        <end position="417"/>
    </location>
</feature>
<dbReference type="PROSITE" id="PS50005">
    <property type="entry name" value="TPR"/>
    <property type="match status" value="1"/>
</dbReference>
<keyword evidence="4" id="KW-0472">Membrane</keyword>
<reference evidence="5 6" key="1">
    <citation type="submission" date="2016-10" db="EMBL/GenBank/DDBJ databases">
        <authorList>
            <person name="de Groot N.N."/>
        </authorList>
    </citation>
    <scope>NUCLEOTIDE SEQUENCE [LARGE SCALE GENOMIC DNA]</scope>
    <source>
        <strain evidence="5 6">DSM 25186</strain>
    </source>
</reference>
<dbReference type="STRING" id="1075417.SAMN05421823_113101"/>
<dbReference type="PANTHER" id="PTHR44858:SF1">
    <property type="entry name" value="UDP-N-ACETYLGLUCOSAMINE--PEPTIDE N-ACETYLGLUCOSAMINYLTRANSFERASE SPINDLY-RELATED"/>
    <property type="match status" value="1"/>
</dbReference>